<proteinExistence type="inferred from homology"/>
<comment type="caution">
    <text evidence="5">The sequence shown here is derived from an EMBL/GenBank/DDBJ whole genome shotgun (WGS) entry which is preliminary data.</text>
</comment>
<comment type="subunit">
    <text evidence="2">Homodimer.</text>
</comment>
<evidence type="ECO:0000256" key="4">
    <source>
        <dbReference type="SAM" id="MobiDB-lite"/>
    </source>
</evidence>
<evidence type="ECO:0000313" key="6">
    <source>
        <dbReference type="Proteomes" id="UP001499930"/>
    </source>
</evidence>
<dbReference type="PANTHER" id="PTHR33449">
    <property type="entry name" value="NUCLEOID-ASSOCIATED PROTEIN YBAB"/>
    <property type="match status" value="1"/>
</dbReference>
<dbReference type="SUPFAM" id="SSF82607">
    <property type="entry name" value="YbaB-like"/>
    <property type="match status" value="1"/>
</dbReference>
<evidence type="ECO:0000313" key="5">
    <source>
        <dbReference type="EMBL" id="GAA3001840.1"/>
    </source>
</evidence>
<keyword evidence="3" id="KW-0175">Coiled coil</keyword>
<gene>
    <name evidence="5" type="ORF">GCM10017559_23690</name>
</gene>
<feature type="coiled-coil region" evidence="3">
    <location>
        <begin position="66"/>
        <end position="93"/>
    </location>
</feature>
<comment type="subcellular location">
    <subcellularLocation>
        <location evidence="2">Cytoplasm</location>
        <location evidence="2">Nucleoid</location>
    </subcellularLocation>
</comment>
<keyword evidence="2" id="KW-0963">Cytoplasm</keyword>
<keyword evidence="1 2" id="KW-0238">DNA-binding</keyword>
<comment type="function">
    <text evidence="2">Binds to DNA and alters its conformation. May be involved in regulation of gene expression, nucleoid organization and DNA protection.</text>
</comment>
<sequence length="175" mass="17746">MCGRSGGAPSGPGRLEGGRGPTEVYPLLPGKACGLQYNTGPGPRRLVTTDATDEEHTTVNPGDVNLQQLLEQAQLMQQQLVSAQQELNDAEVQGTAGGGLVVATVNGGGELLELKISAEAVDPGDPQETADTIADLVIAAIRDAVRAAADLQQEKLGPLAQGLGGGSGLGQLPGF</sequence>
<feature type="region of interest" description="Disordered" evidence="4">
    <location>
        <begin position="1"/>
        <end position="23"/>
    </location>
</feature>
<dbReference type="PANTHER" id="PTHR33449:SF1">
    <property type="entry name" value="NUCLEOID-ASSOCIATED PROTEIN YBAB"/>
    <property type="match status" value="1"/>
</dbReference>
<feature type="compositionally biased region" description="Gly residues" evidence="4">
    <location>
        <begin position="1"/>
        <end position="20"/>
    </location>
</feature>
<dbReference type="EMBL" id="BAAAWD010000006">
    <property type="protein sequence ID" value="GAA3001840.1"/>
    <property type="molecule type" value="Genomic_DNA"/>
</dbReference>
<name>A0ABN3XXI7_9ACTN</name>
<reference evidence="5 6" key="1">
    <citation type="journal article" date="2019" name="Int. J. Syst. Evol. Microbiol.">
        <title>The Global Catalogue of Microorganisms (GCM) 10K type strain sequencing project: providing services to taxonomists for standard genome sequencing and annotation.</title>
        <authorList>
            <consortium name="The Broad Institute Genomics Platform"/>
            <consortium name="The Broad Institute Genome Sequencing Center for Infectious Disease"/>
            <person name="Wu L."/>
            <person name="Ma J."/>
        </authorList>
    </citation>
    <scope>NUCLEOTIDE SEQUENCE [LARGE SCALE GENOMIC DNA]</scope>
    <source>
        <strain evidence="5 6">JCM 3106</strain>
    </source>
</reference>
<comment type="similarity">
    <text evidence="2">Belongs to the YbaB/EbfC family.</text>
</comment>
<evidence type="ECO:0000256" key="2">
    <source>
        <dbReference type="HAMAP-Rule" id="MF_00274"/>
    </source>
</evidence>
<dbReference type="NCBIfam" id="TIGR00103">
    <property type="entry name" value="DNA_YbaB_EbfC"/>
    <property type="match status" value="1"/>
</dbReference>
<dbReference type="Pfam" id="PF02575">
    <property type="entry name" value="YbaB_DNA_bd"/>
    <property type="match status" value="1"/>
</dbReference>
<dbReference type="Proteomes" id="UP001499930">
    <property type="component" value="Unassembled WGS sequence"/>
</dbReference>
<accession>A0ABN3XXI7</accession>
<dbReference type="HAMAP" id="MF_00274">
    <property type="entry name" value="DNA_YbaB_EbfC"/>
    <property type="match status" value="1"/>
</dbReference>
<evidence type="ECO:0000256" key="3">
    <source>
        <dbReference type="SAM" id="Coils"/>
    </source>
</evidence>
<protein>
    <recommendedName>
        <fullName evidence="2">Nucleoid-associated protein GCM10017559_23690</fullName>
    </recommendedName>
</protein>
<organism evidence="5 6">
    <name type="scientific">Streptosporangium longisporum</name>
    <dbReference type="NCBI Taxonomy" id="46187"/>
    <lineage>
        <taxon>Bacteria</taxon>
        <taxon>Bacillati</taxon>
        <taxon>Actinomycetota</taxon>
        <taxon>Actinomycetes</taxon>
        <taxon>Streptosporangiales</taxon>
        <taxon>Streptosporangiaceae</taxon>
        <taxon>Streptosporangium</taxon>
    </lineage>
</organism>
<dbReference type="InterPro" id="IPR036894">
    <property type="entry name" value="YbaB-like_sf"/>
</dbReference>
<dbReference type="InterPro" id="IPR004401">
    <property type="entry name" value="YbaB/EbfC"/>
</dbReference>
<dbReference type="Gene3D" id="3.30.1310.10">
    <property type="entry name" value="Nucleoid-associated protein YbaB-like domain"/>
    <property type="match status" value="1"/>
</dbReference>
<keyword evidence="6" id="KW-1185">Reference proteome</keyword>
<evidence type="ECO:0000256" key="1">
    <source>
        <dbReference type="ARBA" id="ARBA00023125"/>
    </source>
</evidence>